<dbReference type="EMBL" id="OVEO01000014">
    <property type="protein sequence ID" value="SPR00344.1"/>
    <property type="molecule type" value="Genomic_DNA"/>
</dbReference>
<evidence type="ECO:0000313" key="4">
    <source>
        <dbReference type="EMBL" id="SPR00344.1"/>
    </source>
</evidence>
<feature type="signal peptide" evidence="2">
    <location>
        <begin position="1"/>
        <end position="18"/>
    </location>
</feature>
<keyword evidence="2" id="KW-0732">Signal</keyword>
<protein>
    <recommendedName>
        <fullName evidence="7">U-box domain-containing protein</fullName>
    </recommendedName>
</protein>
<reference evidence="3 5" key="1">
    <citation type="submission" date="2015-02" db="EMBL/GenBank/DDBJ databases">
        <authorList>
            <person name="Chooi Y.-H."/>
        </authorList>
    </citation>
    <scope>NUCLEOTIDE SEQUENCE [LARGE SCALE GENOMIC DNA]</scope>
    <source>
        <strain evidence="3">E3</strain>
    </source>
</reference>
<evidence type="ECO:0000256" key="1">
    <source>
        <dbReference type="SAM" id="Phobius"/>
    </source>
</evidence>
<keyword evidence="4" id="KW-0496">Mitochondrion</keyword>
<dbReference type="Gene3D" id="3.30.40.10">
    <property type="entry name" value="Zinc/RING finger domain, C3HC4 (zinc finger)"/>
    <property type="match status" value="1"/>
</dbReference>
<reference evidence="4 6" key="2">
    <citation type="submission" date="2018-03" db="EMBL/GenBank/DDBJ databases">
        <authorList>
            <person name="Fogelqvist J."/>
        </authorList>
    </citation>
    <scope>NUCLEOTIDE SEQUENCE [LARGE SCALE GENOMIC DNA]</scope>
</reference>
<dbReference type="AlphaFoldDB" id="A0A0G4IJT7"/>
<dbReference type="OrthoDB" id="10064100at2759"/>
<keyword evidence="1" id="KW-0812">Transmembrane</keyword>
<keyword evidence="5" id="KW-1185">Reference proteome</keyword>
<organism evidence="3 5">
    <name type="scientific">Plasmodiophora brassicae</name>
    <name type="common">Clubroot disease agent</name>
    <dbReference type="NCBI Taxonomy" id="37360"/>
    <lineage>
        <taxon>Eukaryota</taxon>
        <taxon>Sar</taxon>
        <taxon>Rhizaria</taxon>
        <taxon>Endomyxa</taxon>
        <taxon>Phytomyxea</taxon>
        <taxon>Plasmodiophorida</taxon>
        <taxon>Plasmodiophoridae</taxon>
        <taxon>Plasmodiophora</taxon>
    </lineage>
</organism>
<evidence type="ECO:0000313" key="6">
    <source>
        <dbReference type="Proteomes" id="UP000290189"/>
    </source>
</evidence>
<evidence type="ECO:0000313" key="5">
    <source>
        <dbReference type="Proteomes" id="UP000039324"/>
    </source>
</evidence>
<evidence type="ECO:0008006" key="7">
    <source>
        <dbReference type="Google" id="ProtNLM"/>
    </source>
</evidence>
<dbReference type="Proteomes" id="UP000290189">
    <property type="component" value="Unassembled WGS sequence"/>
</dbReference>
<evidence type="ECO:0000313" key="3">
    <source>
        <dbReference type="EMBL" id="CEO95468.1"/>
    </source>
</evidence>
<dbReference type="SUPFAM" id="SSF57850">
    <property type="entry name" value="RING/U-box"/>
    <property type="match status" value="1"/>
</dbReference>
<geneLocation type="mitochondrion" evidence="4"/>
<gene>
    <name evidence="3" type="ORF">PBRA_004194</name>
    <name evidence="4" type="ORF">PLBR_LOCUS7559</name>
</gene>
<evidence type="ECO:0000256" key="2">
    <source>
        <dbReference type="SAM" id="SignalP"/>
    </source>
</evidence>
<accession>A0A0G4IJT7</accession>
<proteinExistence type="predicted"/>
<dbReference type="Proteomes" id="UP000039324">
    <property type="component" value="Unassembled WGS sequence"/>
</dbReference>
<dbReference type="InterPro" id="IPR013083">
    <property type="entry name" value="Znf_RING/FYVE/PHD"/>
</dbReference>
<keyword evidence="1" id="KW-0472">Membrane</keyword>
<feature type="chain" id="PRO_5035990666" description="U-box domain-containing protein" evidence="2">
    <location>
        <begin position="19"/>
        <end position="274"/>
    </location>
</feature>
<keyword evidence="1" id="KW-1133">Transmembrane helix</keyword>
<feature type="transmembrane region" description="Helical" evidence="1">
    <location>
        <begin position="195"/>
        <end position="219"/>
    </location>
</feature>
<name>A0A0G4IJT7_PLABS</name>
<dbReference type="EMBL" id="CDSF01000024">
    <property type="protein sequence ID" value="CEO95468.1"/>
    <property type="molecule type" value="Genomic_DNA"/>
</dbReference>
<sequence length="274" mass="29931">MVSLQVVAFWASTVAALARSLSISGRGRCPTIDGVGDDPSAPGHVSQQKCFLDAISLDVFECPVVASDGNTYSWSGLKQWCAGASRGPCRSPVDTNGPNLSEIVFPNSGLADIMSQWQASIYPALLRGEVPKAIQKWRSPPVLMVDLHGRSLKTSREPRAPHRHVYPNRALSCIVQRAVAIAEQNNRPDPKSLRVMMWALIASGIVIVVLFVVVAVCLLRRRLASRPSKYADLVSNQPPSYQDLVPEHVPEVVQEQADGAVRQASREVAHQDRR</sequence>